<dbReference type="CDD" id="cd09917">
    <property type="entry name" value="F-box_SF"/>
    <property type="match status" value="1"/>
</dbReference>
<dbReference type="Proteomes" id="UP001274830">
    <property type="component" value="Unassembled WGS sequence"/>
</dbReference>
<organism evidence="2 3">
    <name type="scientific">Recurvomyces mirabilis</name>
    <dbReference type="NCBI Taxonomy" id="574656"/>
    <lineage>
        <taxon>Eukaryota</taxon>
        <taxon>Fungi</taxon>
        <taxon>Dikarya</taxon>
        <taxon>Ascomycota</taxon>
        <taxon>Pezizomycotina</taxon>
        <taxon>Dothideomycetes</taxon>
        <taxon>Dothideomycetidae</taxon>
        <taxon>Mycosphaerellales</taxon>
        <taxon>Teratosphaeriaceae</taxon>
        <taxon>Recurvomyces</taxon>
    </lineage>
</organism>
<sequence>MSPALEDCPPEIIENICRVLDLEAVCHLRQTCRELACKATQDHFESFLQCKEVFITPDGLQRFAKATQSGLISSRLQRLKLTGIVNNTLRLAATTRDEGLESDVRKDAERHLDVLTQRQEEFEEMHSAGLDILTLAEAFRNLATCSVRSGTLLSISLNIVAYRTDSKQRLQPSAQGSWKMIWERTASTYWTCMRALLQSGLQISALDVFTKQERCSLACNEMSAMIPTDGMPSLSTLKSLSISLSDRLIEESHREAERTGDSADEIDWEVDDKGGRPHSELAKEAADESNYSGLIHLLISCPALEDLDLHQYSLKTRVPVSLHKERYLQRIAEQAPLSKLKSLTLRGFTARADDLLVLVRRPALRVLKLERLLLVAGSGNFQPIFKYCTGANSCYDELHFEDLYEGHVLVLFASIASGGLENATLRRSGVQEVRRPIVYQAREEEIVGSPGVYEHQAKVRRIYGPPR</sequence>
<evidence type="ECO:0000313" key="3">
    <source>
        <dbReference type="Proteomes" id="UP001274830"/>
    </source>
</evidence>
<evidence type="ECO:0000256" key="1">
    <source>
        <dbReference type="SAM" id="MobiDB-lite"/>
    </source>
</evidence>
<dbReference type="EMBL" id="JAUTXT010000090">
    <property type="protein sequence ID" value="KAK3669338.1"/>
    <property type="molecule type" value="Genomic_DNA"/>
</dbReference>
<accession>A0AAE0WI35</accession>
<proteinExistence type="predicted"/>
<gene>
    <name evidence="2" type="ORF">LTR78_010800</name>
</gene>
<keyword evidence="3" id="KW-1185">Reference proteome</keyword>
<dbReference type="SUPFAM" id="SSF81383">
    <property type="entry name" value="F-box domain"/>
    <property type="match status" value="1"/>
</dbReference>
<reference evidence="2" key="1">
    <citation type="submission" date="2023-07" db="EMBL/GenBank/DDBJ databases">
        <title>Black Yeasts Isolated from many extreme environments.</title>
        <authorList>
            <person name="Coleine C."/>
            <person name="Stajich J.E."/>
            <person name="Selbmann L."/>
        </authorList>
    </citation>
    <scope>NUCLEOTIDE SEQUENCE</scope>
    <source>
        <strain evidence="2">CCFEE 5485</strain>
    </source>
</reference>
<dbReference type="SUPFAM" id="SSF52047">
    <property type="entry name" value="RNI-like"/>
    <property type="match status" value="1"/>
</dbReference>
<feature type="region of interest" description="Disordered" evidence="1">
    <location>
        <begin position="251"/>
        <end position="278"/>
    </location>
</feature>
<name>A0AAE0WI35_9PEZI</name>
<protein>
    <recommendedName>
        <fullName evidence="4">F-box domain-containing protein</fullName>
    </recommendedName>
</protein>
<dbReference type="InterPro" id="IPR036047">
    <property type="entry name" value="F-box-like_dom_sf"/>
</dbReference>
<comment type="caution">
    <text evidence="2">The sequence shown here is derived from an EMBL/GenBank/DDBJ whole genome shotgun (WGS) entry which is preliminary data.</text>
</comment>
<evidence type="ECO:0000313" key="2">
    <source>
        <dbReference type="EMBL" id="KAK3669338.1"/>
    </source>
</evidence>
<evidence type="ECO:0008006" key="4">
    <source>
        <dbReference type="Google" id="ProtNLM"/>
    </source>
</evidence>
<dbReference type="AlphaFoldDB" id="A0AAE0WI35"/>
<feature type="compositionally biased region" description="Basic and acidic residues" evidence="1">
    <location>
        <begin position="251"/>
        <end position="261"/>
    </location>
</feature>